<keyword evidence="4 12" id="KW-0812">Transmembrane</keyword>
<evidence type="ECO:0000256" key="12">
    <source>
        <dbReference type="SAM" id="Phobius"/>
    </source>
</evidence>
<dbReference type="GO" id="GO:0008234">
    <property type="term" value="F:cysteine-type peptidase activity"/>
    <property type="evidence" value="ECO:0007669"/>
    <property type="project" value="UniProtKB-KW"/>
</dbReference>
<dbReference type="AlphaFoldDB" id="A0A371AYH8"/>
<evidence type="ECO:0000256" key="4">
    <source>
        <dbReference type="ARBA" id="ARBA00022692"/>
    </source>
</evidence>
<dbReference type="PROSITE" id="PS50929">
    <property type="entry name" value="ABC_TM1F"/>
    <property type="match status" value="1"/>
</dbReference>
<dbReference type="Proteomes" id="UP000255036">
    <property type="component" value="Unassembled WGS sequence"/>
</dbReference>
<dbReference type="InterPro" id="IPR039421">
    <property type="entry name" value="Type_1_exporter"/>
</dbReference>
<dbReference type="InterPro" id="IPR005074">
    <property type="entry name" value="Peptidase_C39"/>
</dbReference>
<organism evidence="16 17">
    <name type="scientific">Anaerosacchariphilus polymeriproducens</name>
    <dbReference type="NCBI Taxonomy" id="1812858"/>
    <lineage>
        <taxon>Bacteria</taxon>
        <taxon>Bacillati</taxon>
        <taxon>Bacillota</taxon>
        <taxon>Clostridia</taxon>
        <taxon>Lachnospirales</taxon>
        <taxon>Lachnospiraceae</taxon>
        <taxon>Anaerosacchariphilus</taxon>
    </lineage>
</organism>
<keyword evidence="17" id="KW-1185">Reference proteome</keyword>
<dbReference type="InterPro" id="IPR011527">
    <property type="entry name" value="ABC1_TM_dom"/>
</dbReference>
<keyword evidence="6" id="KW-0788">Thiol protease</keyword>
<feature type="transmembrane region" description="Helical" evidence="12">
    <location>
        <begin position="203"/>
        <end position="220"/>
    </location>
</feature>
<dbReference type="InterPro" id="IPR036640">
    <property type="entry name" value="ABC1_TM_sf"/>
</dbReference>
<evidence type="ECO:0000256" key="10">
    <source>
        <dbReference type="ARBA" id="ARBA00023136"/>
    </source>
</evidence>
<dbReference type="InterPro" id="IPR027417">
    <property type="entry name" value="P-loop_NTPase"/>
</dbReference>
<dbReference type="GO" id="GO:0015031">
    <property type="term" value="P:protein transport"/>
    <property type="evidence" value="ECO:0007669"/>
    <property type="project" value="UniProtKB-KW"/>
</dbReference>
<evidence type="ECO:0000259" key="15">
    <source>
        <dbReference type="PROSITE" id="PS50990"/>
    </source>
</evidence>
<keyword evidence="3" id="KW-1003">Cell membrane</keyword>
<evidence type="ECO:0000256" key="6">
    <source>
        <dbReference type="ARBA" id="ARBA00022807"/>
    </source>
</evidence>
<evidence type="ECO:0000256" key="11">
    <source>
        <dbReference type="ARBA" id="ARBA00043264"/>
    </source>
</evidence>
<dbReference type="PANTHER" id="PTHR24221:SF654">
    <property type="entry name" value="ATP-BINDING CASSETTE SUB-FAMILY B MEMBER 6"/>
    <property type="match status" value="1"/>
</dbReference>
<dbReference type="GO" id="GO:0016887">
    <property type="term" value="F:ATP hydrolysis activity"/>
    <property type="evidence" value="ECO:0007669"/>
    <property type="project" value="InterPro"/>
</dbReference>
<keyword evidence="5" id="KW-0547">Nucleotide-binding</keyword>
<protein>
    <submittedName>
        <fullName evidence="16">Peptidase domain-containing ABC transporter</fullName>
    </submittedName>
</protein>
<dbReference type="GO" id="GO:0006508">
    <property type="term" value="P:proteolysis"/>
    <property type="evidence" value="ECO:0007669"/>
    <property type="project" value="InterPro"/>
</dbReference>
<dbReference type="RefSeq" id="WP_115480880.1">
    <property type="nucleotide sequence ID" value="NZ_QRCT01000012.1"/>
</dbReference>
<keyword evidence="9 12" id="KW-1133">Transmembrane helix</keyword>
<evidence type="ECO:0000256" key="8">
    <source>
        <dbReference type="ARBA" id="ARBA00022927"/>
    </source>
</evidence>
<keyword evidence="8" id="KW-0653">Protein transport</keyword>
<dbReference type="PROSITE" id="PS00211">
    <property type="entry name" value="ABC_TRANSPORTER_1"/>
    <property type="match status" value="1"/>
</dbReference>
<feature type="transmembrane region" description="Helical" evidence="12">
    <location>
        <begin position="162"/>
        <end position="183"/>
    </location>
</feature>
<dbReference type="GO" id="GO:0034040">
    <property type="term" value="F:ATPase-coupled lipid transmembrane transporter activity"/>
    <property type="evidence" value="ECO:0007669"/>
    <property type="project" value="TreeGrafter"/>
</dbReference>
<keyword evidence="6" id="KW-0378">Hydrolase</keyword>
<keyword evidence="11" id="KW-0080">Bacteriocin transport</keyword>
<sequence length="716" mass="81205">MKEAHMKRVPYIQQMRQTECGLCCVAMIMQYYKSYDGIRRIRESLEVGRDGLKISLLSKYMKSRGMETKVYRANAKALEQLTLPAIIFWHNEHFVVLEKLEGKSVTIVDPAFGRRKIKYSEFCENYSDIIMVVRPTEKFKPYNVKTNLWINAFRNIKIKKSLYLKLGIASAAMYFIQMIIPVLVQHLTDNINGMTVGMFSGNYYYYAIGIAVLLAGFSFFRGMKIIELQLNIDRYLTKGTFKKMLNLPYKFFESRSNGDLLFRLNCLSVIRDLVSEQIIQGVLQVGMMLCIMGYMLSKSIILTGVAVLFLLLNIYFIIKMKPTLMEANQNEIVEDTRLQGVQVEAVYSAFGIKIAGMENEVLESWTKRYKKSLAAYKKKNMIKNINDTVLSVLQMAAPLIILSIGIFQYMDGFVTIGEVIAIYTLAGNLFSTGISVFNIYNSFVLASSYLERITDITDAKEEQVPDEPIQLQISGNVQLKDVSFSYTSNSENVLNNINLDIKKGQKVAIVGASGSGKSTLAKIILGLYEPKNGEIYFDGVNMKKLDRGVLRRQIGVVPQDMSLFNKTIYDNICVNKKVDNELVRRVAQIAQIDEEIQQMPMKYQTLVSDMGMNLSGGQRQRIVLARALLNRPELMILDEATSALDYVNEKKVTSYFQQAGCTRIIIAHRLSTIIDSDIIIVLERGRVVESGTHEQLIKKGGLYANLYISREQAVAV</sequence>
<name>A0A371AYH8_9FIRM</name>
<gene>
    <name evidence="16" type="ORF">DWV06_04055</name>
</gene>
<feature type="domain" description="ABC transporter" evidence="13">
    <location>
        <begin position="477"/>
        <end position="709"/>
    </location>
</feature>
<feature type="domain" description="Peptidase C39" evidence="15">
    <location>
        <begin position="14"/>
        <end position="133"/>
    </location>
</feature>
<keyword evidence="2" id="KW-0813">Transport</keyword>
<evidence type="ECO:0000313" key="16">
    <source>
        <dbReference type="EMBL" id="RDU24648.1"/>
    </source>
</evidence>
<dbReference type="Gene3D" id="3.40.50.300">
    <property type="entry name" value="P-loop containing nucleotide triphosphate hydrolases"/>
    <property type="match status" value="1"/>
</dbReference>
<dbReference type="GO" id="GO:0005524">
    <property type="term" value="F:ATP binding"/>
    <property type="evidence" value="ECO:0007669"/>
    <property type="project" value="UniProtKB-KW"/>
</dbReference>
<dbReference type="Gene3D" id="1.20.1560.10">
    <property type="entry name" value="ABC transporter type 1, transmembrane domain"/>
    <property type="match status" value="1"/>
</dbReference>
<dbReference type="PANTHER" id="PTHR24221">
    <property type="entry name" value="ATP-BINDING CASSETTE SUB-FAMILY B"/>
    <property type="match status" value="1"/>
</dbReference>
<dbReference type="Pfam" id="PF00664">
    <property type="entry name" value="ABC_membrane"/>
    <property type="match status" value="1"/>
</dbReference>
<feature type="transmembrane region" description="Helical" evidence="12">
    <location>
        <begin position="278"/>
        <end position="294"/>
    </location>
</feature>
<accession>A0A371AYH8</accession>
<dbReference type="EMBL" id="QRCT01000012">
    <property type="protein sequence ID" value="RDU24648.1"/>
    <property type="molecule type" value="Genomic_DNA"/>
</dbReference>
<comment type="caution">
    <text evidence="16">The sequence shown here is derived from an EMBL/GenBank/DDBJ whole genome shotgun (WGS) entry which is preliminary data.</text>
</comment>
<dbReference type="SUPFAM" id="SSF52540">
    <property type="entry name" value="P-loop containing nucleoside triphosphate hydrolases"/>
    <property type="match status" value="1"/>
</dbReference>
<feature type="domain" description="ABC transmembrane type-1" evidence="14">
    <location>
        <begin position="168"/>
        <end position="445"/>
    </location>
</feature>
<dbReference type="Gene3D" id="3.90.70.10">
    <property type="entry name" value="Cysteine proteinases"/>
    <property type="match status" value="1"/>
</dbReference>
<dbReference type="InterPro" id="IPR017871">
    <property type="entry name" value="ABC_transporter-like_CS"/>
</dbReference>
<dbReference type="InterPro" id="IPR003439">
    <property type="entry name" value="ABC_transporter-like_ATP-bd"/>
</dbReference>
<dbReference type="InterPro" id="IPR003593">
    <property type="entry name" value="AAA+_ATPase"/>
</dbReference>
<dbReference type="Pfam" id="PF03412">
    <property type="entry name" value="Peptidase_C39"/>
    <property type="match status" value="1"/>
</dbReference>
<evidence type="ECO:0000259" key="13">
    <source>
        <dbReference type="PROSITE" id="PS50893"/>
    </source>
</evidence>
<dbReference type="GO" id="GO:0140359">
    <property type="term" value="F:ABC-type transporter activity"/>
    <property type="evidence" value="ECO:0007669"/>
    <property type="project" value="InterPro"/>
</dbReference>
<comment type="subcellular location">
    <subcellularLocation>
        <location evidence="1">Cell membrane</location>
        <topology evidence="1">Multi-pass membrane protein</topology>
    </subcellularLocation>
</comment>
<evidence type="ECO:0000259" key="14">
    <source>
        <dbReference type="PROSITE" id="PS50929"/>
    </source>
</evidence>
<dbReference type="Pfam" id="PF00005">
    <property type="entry name" value="ABC_tran"/>
    <property type="match status" value="1"/>
</dbReference>
<dbReference type="SUPFAM" id="SSF90123">
    <property type="entry name" value="ABC transporter transmembrane region"/>
    <property type="match status" value="1"/>
</dbReference>
<proteinExistence type="predicted"/>
<evidence type="ECO:0000256" key="9">
    <source>
        <dbReference type="ARBA" id="ARBA00022989"/>
    </source>
</evidence>
<dbReference type="SMART" id="SM00382">
    <property type="entry name" value="AAA"/>
    <property type="match status" value="1"/>
</dbReference>
<evidence type="ECO:0000256" key="3">
    <source>
        <dbReference type="ARBA" id="ARBA00022475"/>
    </source>
</evidence>
<keyword evidence="7" id="KW-0067">ATP-binding</keyword>
<dbReference type="PROSITE" id="PS50893">
    <property type="entry name" value="ABC_TRANSPORTER_2"/>
    <property type="match status" value="1"/>
</dbReference>
<dbReference type="GO" id="GO:0005886">
    <property type="term" value="C:plasma membrane"/>
    <property type="evidence" value="ECO:0007669"/>
    <property type="project" value="UniProtKB-SubCell"/>
</dbReference>
<dbReference type="OrthoDB" id="9762778at2"/>
<evidence type="ECO:0000313" key="17">
    <source>
        <dbReference type="Proteomes" id="UP000255036"/>
    </source>
</evidence>
<evidence type="ECO:0000256" key="5">
    <source>
        <dbReference type="ARBA" id="ARBA00022741"/>
    </source>
</evidence>
<evidence type="ECO:0000256" key="1">
    <source>
        <dbReference type="ARBA" id="ARBA00004651"/>
    </source>
</evidence>
<dbReference type="PROSITE" id="PS50990">
    <property type="entry name" value="PEPTIDASE_C39"/>
    <property type="match status" value="1"/>
</dbReference>
<dbReference type="CDD" id="cd18555">
    <property type="entry name" value="ABC_6TM_T1SS_like"/>
    <property type="match status" value="1"/>
</dbReference>
<feature type="transmembrane region" description="Helical" evidence="12">
    <location>
        <begin position="388"/>
        <end position="408"/>
    </location>
</feature>
<evidence type="ECO:0000256" key="7">
    <source>
        <dbReference type="ARBA" id="ARBA00022840"/>
    </source>
</evidence>
<feature type="transmembrane region" description="Helical" evidence="12">
    <location>
        <begin position="300"/>
        <end position="318"/>
    </location>
</feature>
<dbReference type="GO" id="GO:0043213">
    <property type="term" value="P:bacteriocin transport"/>
    <property type="evidence" value="ECO:0007669"/>
    <property type="project" value="UniProtKB-KW"/>
</dbReference>
<dbReference type="CDD" id="cd02425">
    <property type="entry name" value="Peptidase_C39F"/>
    <property type="match status" value="1"/>
</dbReference>
<keyword evidence="6" id="KW-0645">Protease</keyword>
<feature type="transmembrane region" description="Helical" evidence="12">
    <location>
        <begin position="420"/>
        <end position="440"/>
    </location>
</feature>
<dbReference type="InterPro" id="IPR033839">
    <property type="entry name" value="Lacticin_481_peptidase"/>
</dbReference>
<reference evidence="16 17" key="1">
    <citation type="submission" date="2018-07" db="EMBL/GenBank/DDBJ databases">
        <title>Anaerosacharophilus polymeroproducens gen. nov. sp. nov., an anaerobic bacterium isolated from salt field.</title>
        <authorList>
            <person name="Kim W."/>
            <person name="Yang S.-H."/>
            <person name="Oh J."/>
            <person name="Lee J.-H."/>
            <person name="Kwon K.K."/>
        </authorList>
    </citation>
    <scope>NUCLEOTIDE SEQUENCE [LARGE SCALE GENOMIC DNA]</scope>
    <source>
        <strain evidence="16 17">MCWD5</strain>
    </source>
</reference>
<dbReference type="FunFam" id="3.40.50.300:FF:000299">
    <property type="entry name" value="ABC transporter ATP-binding protein/permease"/>
    <property type="match status" value="1"/>
</dbReference>
<evidence type="ECO:0000256" key="2">
    <source>
        <dbReference type="ARBA" id="ARBA00022448"/>
    </source>
</evidence>
<keyword evidence="10 12" id="KW-0472">Membrane</keyword>